<proteinExistence type="predicted"/>
<keyword evidence="3" id="KW-1185">Reference proteome</keyword>
<dbReference type="Proteomes" id="UP000813824">
    <property type="component" value="Unassembled WGS sequence"/>
</dbReference>
<dbReference type="EMBL" id="JAEVFJ010000009">
    <property type="protein sequence ID" value="KAH8102417.1"/>
    <property type="molecule type" value="Genomic_DNA"/>
</dbReference>
<dbReference type="AlphaFoldDB" id="A0A8K0UTN7"/>
<gene>
    <name evidence="2" type="ORF">BXZ70DRAFT_1006344</name>
</gene>
<evidence type="ECO:0000313" key="2">
    <source>
        <dbReference type="EMBL" id="KAH8102417.1"/>
    </source>
</evidence>
<comment type="caution">
    <text evidence="2">The sequence shown here is derived from an EMBL/GenBank/DDBJ whole genome shotgun (WGS) entry which is preliminary data.</text>
</comment>
<reference evidence="2" key="1">
    <citation type="journal article" date="2021" name="New Phytol.">
        <title>Evolutionary innovations through gain and loss of genes in the ectomycorrhizal Boletales.</title>
        <authorList>
            <person name="Wu G."/>
            <person name="Miyauchi S."/>
            <person name="Morin E."/>
            <person name="Kuo A."/>
            <person name="Drula E."/>
            <person name="Varga T."/>
            <person name="Kohler A."/>
            <person name="Feng B."/>
            <person name="Cao Y."/>
            <person name="Lipzen A."/>
            <person name="Daum C."/>
            <person name="Hundley H."/>
            <person name="Pangilinan J."/>
            <person name="Johnson J."/>
            <person name="Barry K."/>
            <person name="LaButti K."/>
            <person name="Ng V."/>
            <person name="Ahrendt S."/>
            <person name="Min B."/>
            <person name="Choi I.G."/>
            <person name="Park H."/>
            <person name="Plett J.M."/>
            <person name="Magnuson J."/>
            <person name="Spatafora J.W."/>
            <person name="Nagy L.G."/>
            <person name="Henrissat B."/>
            <person name="Grigoriev I.V."/>
            <person name="Yang Z.L."/>
            <person name="Xu J."/>
            <person name="Martin F.M."/>
        </authorList>
    </citation>
    <scope>NUCLEOTIDE SEQUENCE</scope>
    <source>
        <strain evidence="2">KKN 215</strain>
    </source>
</reference>
<name>A0A8K0UTN7_9AGAR</name>
<evidence type="ECO:0000256" key="1">
    <source>
        <dbReference type="SAM" id="MobiDB-lite"/>
    </source>
</evidence>
<protein>
    <submittedName>
        <fullName evidence="2">Uncharacterized protein</fullName>
    </submittedName>
</protein>
<organism evidence="2 3">
    <name type="scientific">Cristinia sonorae</name>
    <dbReference type="NCBI Taxonomy" id="1940300"/>
    <lineage>
        <taxon>Eukaryota</taxon>
        <taxon>Fungi</taxon>
        <taxon>Dikarya</taxon>
        <taxon>Basidiomycota</taxon>
        <taxon>Agaricomycotina</taxon>
        <taxon>Agaricomycetes</taxon>
        <taxon>Agaricomycetidae</taxon>
        <taxon>Agaricales</taxon>
        <taxon>Pleurotineae</taxon>
        <taxon>Stephanosporaceae</taxon>
        <taxon>Cristinia</taxon>
    </lineage>
</organism>
<feature type="region of interest" description="Disordered" evidence="1">
    <location>
        <begin position="169"/>
        <end position="209"/>
    </location>
</feature>
<accession>A0A8K0UTN7</accession>
<sequence length="307" mass="33464">MKPIIQWRHQVQDGPDPPCTKSFADVQCKSPPTDFTSFALVASPELEPCQATPRSALAFIDEGLPHPDIPAATELLARSLPASPQLFAASSSIAFDSTCPSSLHPPPKFKPVAPLCTPSLAGLHFRRHNPKSPAESTVKPLPCQNYERLTSIPFKDLDASNDSFILDHTLLPGKSQRPRARSVQSSGTSNSQRQRSISATTSTSTTSTKGLARCPIRSFLNSLRPSLASETILFLTVGIKSEEDLDRLGKADAERAKTGKQLLEEGLGDYYWKLVEDGLKRRVKTANTATAMARSFGAFTDIKNMRF</sequence>
<feature type="compositionally biased region" description="Low complexity" evidence="1">
    <location>
        <begin position="191"/>
        <end position="208"/>
    </location>
</feature>
<evidence type="ECO:0000313" key="3">
    <source>
        <dbReference type="Proteomes" id="UP000813824"/>
    </source>
</evidence>